<accession>A0A7J7JCZ5</accession>
<name>A0A7J7JCZ5_BUGNE</name>
<evidence type="ECO:0000313" key="2">
    <source>
        <dbReference type="Proteomes" id="UP000593567"/>
    </source>
</evidence>
<sequence>MTLTVFEKSCLILGLLVGFKLSSINFISLSFSSPVCKTSSSSERSLRSSSSTVTRFYCQSLPVESFCSILRSLSFANSVSNIPISVFDNASPE</sequence>
<dbReference type="Proteomes" id="UP000593567">
    <property type="component" value="Unassembled WGS sequence"/>
</dbReference>
<protein>
    <submittedName>
        <fullName evidence="1">Uncharacterized protein</fullName>
    </submittedName>
</protein>
<dbReference type="AlphaFoldDB" id="A0A7J7JCZ5"/>
<keyword evidence="2" id="KW-1185">Reference proteome</keyword>
<evidence type="ECO:0000313" key="1">
    <source>
        <dbReference type="EMBL" id="KAF6024060.1"/>
    </source>
</evidence>
<comment type="caution">
    <text evidence="1">The sequence shown here is derived from an EMBL/GenBank/DDBJ whole genome shotgun (WGS) entry which is preliminary data.</text>
</comment>
<dbReference type="EMBL" id="VXIV02002625">
    <property type="protein sequence ID" value="KAF6024060.1"/>
    <property type="molecule type" value="Genomic_DNA"/>
</dbReference>
<gene>
    <name evidence="1" type="ORF">EB796_017631</name>
</gene>
<reference evidence="1" key="1">
    <citation type="submission" date="2020-06" db="EMBL/GenBank/DDBJ databases">
        <title>Draft genome of Bugula neritina, a colonial animal packing powerful symbionts and potential medicines.</title>
        <authorList>
            <person name="Rayko M."/>
        </authorList>
    </citation>
    <scope>NUCLEOTIDE SEQUENCE [LARGE SCALE GENOMIC DNA]</scope>
    <source>
        <strain evidence="1">Kwan_BN1</strain>
    </source>
</reference>
<organism evidence="1 2">
    <name type="scientific">Bugula neritina</name>
    <name type="common">Brown bryozoan</name>
    <name type="synonym">Sertularia neritina</name>
    <dbReference type="NCBI Taxonomy" id="10212"/>
    <lineage>
        <taxon>Eukaryota</taxon>
        <taxon>Metazoa</taxon>
        <taxon>Spiralia</taxon>
        <taxon>Lophotrochozoa</taxon>
        <taxon>Bryozoa</taxon>
        <taxon>Gymnolaemata</taxon>
        <taxon>Cheilostomatida</taxon>
        <taxon>Flustrina</taxon>
        <taxon>Buguloidea</taxon>
        <taxon>Bugulidae</taxon>
        <taxon>Bugula</taxon>
    </lineage>
</organism>
<proteinExistence type="predicted"/>